<dbReference type="PANTHER" id="PTHR42833:SF4">
    <property type="entry name" value="URIDYLATE KINASE PUMPKIN, CHLOROPLASTIC"/>
    <property type="match status" value="1"/>
</dbReference>
<dbReference type="Proteomes" id="UP000229784">
    <property type="component" value="Unassembled WGS sequence"/>
</dbReference>
<evidence type="ECO:0000256" key="8">
    <source>
        <dbReference type="ARBA" id="ARBA00022741"/>
    </source>
</evidence>
<dbReference type="InterPro" id="IPR001048">
    <property type="entry name" value="Asp/Glu/Uridylate_kinase"/>
</dbReference>
<keyword evidence="9 15" id="KW-0418">Kinase</keyword>
<evidence type="ECO:0000256" key="1">
    <source>
        <dbReference type="ARBA" id="ARBA00004496"/>
    </source>
</evidence>
<sequence length="244" mass="27456">MNTQSKTFIVSLGGSVLCPEVIDEPFLKEFRNFILSQIKKGYKFIIITGGGKICRNYQNAARAIAQTSNNDLDWLGIETTRLNGLLLKIIFGKKAHPKLLDKRNQIRTFGHYSIIVGCGWEPGWSTDFDAVQTAVDFKVKTIVNLGKPHYVYTANPDKDKTARRIDKITWQDYLKIIPNKWTPGLSTPFDPIASRLAQQNNITVIVADGRNLVNFQKIISGEKFKGTTIQDKNLNSKIINDLGI</sequence>
<keyword evidence="11" id="KW-0665">Pyrimidine biosynthesis</keyword>
<dbReference type="InterPro" id="IPR011817">
    <property type="entry name" value="Uridylate_kinase"/>
</dbReference>
<keyword evidence="10" id="KW-0067">ATP-binding</keyword>
<dbReference type="GO" id="GO:0006225">
    <property type="term" value="P:UDP biosynthetic process"/>
    <property type="evidence" value="ECO:0007669"/>
    <property type="project" value="TreeGrafter"/>
</dbReference>
<evidence type="ECO:0000256" key="7">
    <source>
        <dbReference type="ARBA" id="ARBA00022679"/>
    </source>
</evidence>
<dbReference type="EMBL" id="PEXQ01000052">
    <property type="protein sequence ID" value="PIU15115.1"/>
    <property type="molecule type" value="Genomic_DNA"/>
</dbReference>
<evidence type="ECO:0000256" key="2">
    <source>
        <dbReference type="ARBA" id="ARBA00004791"/>
    </source>
</evidence>
<evidence type="ECO:0000256" key="3">
    <source>
        <dbReference type="ARBA" id="ARBA00007614"/>
    </source>
</evidence>
<dbReference type="EC" id="2.7.4.22" evidence="4"/>
<dbReference type="GO" id="GO:0005737">
    <property type="term" value="C:cytoplasm"/>
    <property type="evidence" value="ECO:0007669"/>
    <property type="project" value="UniProtKB-SubCell"/>
</dbReference>
<evidence type="ECO:0000313" key="16">
    <source>
        <dbReference type="Proteomes" id="UP000229784"/>
    </source>
</evidence>
<protein>
    <recommendedName>
        <fullName evidence="5">Uridylate kinase</fullName>
        <ecNumber evidence="4">2.7.4.22</ecNumber>
    </recommendedName>
    <alternativeName>
        <fullName evidence="12">Uridine monophosphate kinase</fullName>
    </alternativeName>
</protein>
<dbReference type="InterPro" id="IPR011818">
    <property type="entry name" value="Uridylate_kinase_arch/spir"/>
</dbReference>
<dbReference type="Pfam" id="PF00696">
    <property type="entry name" value="AA_kinase"/>
    <property type="match status" value="1"/>
</dbReference>
<proteinExistence type="inferred from homology"/>
<comment type="similarity">
    <text evidence="3">Belongs to the UMP kinase family.</text>
</comment>
<evidence type="ECO:0000259" key="14">
    <source>
        <dbReference type="Pfam" id="PF00696"/>
    </source>
</evidence>
<dbReference type="GO" id="GO:0033862">
    <property type="term" value="F:UMP kinase activity"/>
    <property type="evidence" value="ECO:0007669"/>
    <property type="project" value="UniProtKB-EC"/>
</dbReference>
<evidence type="ECO:0000256" key="11">
    <source>
        <dbReference type="ARBA" id="ARBA00022975"/>
    </source>
</evidence>
<evidence type="ECO:0000256" key="6">
    <source>
        <dbReference type="ARBA" id="ARBA00022490"/>
    </source>
</evidence>
<name>A0A2M6XUD9_9BACT</name>
<dbReference type="PIRSF" id="PIRSF005650">
    <property type="entry name" value="Uridylate_kin"/>
    <property type="match status" value="1"/>
</dbReference>
<comment type="caution">
    <text evidence="15">The sequence shown here is derived from an EMBL/GenBank/DDBJ whole genome shotgun (WGS) entry which is preliminary data.</text>
</comment>
<evidence type="ECO:0000256" key="9">
    <source>
        <dbReference type="ARBA" id="ARBA00022777"/>
    </source>
</evidence>
<comment type="pathway">
    <text evidence="2">Pyrimidine metabolism; CTP biosynthesis via de novo pathway; UDP from UMP (UMPK route): step 1/1.</text>
</comment>
<dbReference type="PANTHER" id="PTHR42833">
    <property type="entry name" value="URIDYLATE KINASE"/>
    <property type="match status" value="1"/>
</dbReference>
<organism evidence="15 16">
    <name type="scientific">bacterium (Candidatus Gribaldobacteria) CG08_land_8_20_14_0_20_39_15</name>
    <dbReference type="NCBI Taxonomy" id="2014273"/>
    <lineage>
        <taxon>Bacteria</taxon>
        <taxon>Candidatus Gribaldobacteria</taxon>
    </lineage>
</organism>
<dbReference type="UniPathway" id="UPA00159">
    <property type="reaction ID" value="UER00275"/>
</dbReference>
<dbReference type="InterPro" id="IPR036393">
    <property type="entry name" value="AceGlu_kinase-like_sf"/>
</dbReference>
<keyword evidence="7" id="KW-0808">Transferase</keyword>
<evidence type="ECO:0000256" key="12">
    <source>
        <dbReference type="ARBA" id="ARBA00032092"/>
    </source>
</evidence>
<evidence type="ECO:0000256" key="10">
    <source>
        <dbReference type="ARBA" id="ARBA00022840"/>
    </source>
</evidence>
<comment type="subcellular location">
    <subcellularLocation>
        <location evidence="1">Cytoplasm</location>
    </subcellularLocation>
</comment>
<keyword evidence="6" id="KW-0963">Cytoplasm</keyword>
<evidence type="ECO:0000256" key="4">
    <source>
        <dbReference type="ARBA" id="ARBA00012899"/>
    </source>
</evidence>
<dbReference type="GO" id="GO:0044210">
    <property type="term" value="P:'de novo' CTP biosynthetic process"/>
    <property type="evidence" value="ECO:0007669"/>
    <property type="project" value="UniProtKB-UniPathway"/>
</dbReference>
<feature type="domain" description="Aspartate/glutamate/uridylate kinase" evidence="14">
    <location>
        <begin position="6"/>
        <end position="208"/>
    </location>
</feature>
<dbReference type="SUPFAM" id="SSF53633">
    <property type="entry name" value="Carbamate kinase-like"/>
    <property type="match status" value="1"/>
</dbReference>
<evidence type="ECO:0000313" key="15">
    <source>
        <dbReference type="EMBL" id="PIU15115.1"/>
    </source>
</evidence>
<gene>
    <name evidence="15" type="ORF">COT20_02130</name>
</gene>
<dbReference type="Gene3D" id="3.40.1160.10">
    <property type="entry name" value="Acetylglutamate kinase-like"/>
    <property type="match status" value="1"/>
</dbReference>
<reference evidence="16" key="1">
    <citation type="submission" date="2017-09" db="EMBL/GenBank/DDBJ databases">
        <title>Depth-based differentiation of microbial function through sediment-hosted aquifers and enrichment of novel symbionts in the deep terrestrial subsurface.</title>
        <authorList>
            <person name="Probst A.J."/>
            <person name="Ladd B."/>
            <person name="Jarett J.K."/>
            <person name="Geller-Mcgrath D.E."/>
            <person name="Sieber C.M.K."/>
            <person name="Emerson J.B."/>
            <person name="Anantharaman K."/>
            <person name="Thomas B.C."/>
            <person name="Malmstrom R."/>
            <person name="Stieglmeier M."/>
            <person name="Klingl A."/>
            <person name="Woyke T."/>
            <person name="Ryan C.M."/>
            <person name="Banfield J.F."/>
        </authorList>
    </citation>
    <scope>NUCLEOTIDE SEQUENCE [LARGE SCALE GENOMIC DNA]</scope>
</reference>
<evidence type="ECO:0000256" key="13">
    <source>
        <dbReference type="ARBA" id="ARBA00047767"/>
    </source>
</evidence>
<comment type="catalytic activity">
    <reaction evidence="13">
        <text>UMP + ATP = UDP + ADP</text>
        <dbReference type="Rhea" id="RHEA:24400"/>
        <dbReference type="ChEBI" id="CHEBI:30616"/>
        <dbReference type="ChEBI" id="CHEBI:57865"/>
        <dbReference type="ChEBI" id="CHEBI:58223"/>
        <dbReference type="ChEBI" id="CHEBI:456216"/>
        <dbReference type="EC" id="2.7.4.22"/>
    </reaction>
</comment>
<dbReference type="GO" id="GO:0005524">
    <property type="term" value="F:ATP binding"/>
    <property type="evidence" value="ECO:0007669"/>
    <property type="project" value="UniProtKB-KW"/>
</dbReference>
<keyword evidence="8" id="KW-0547">Nucleotide-binding</keyword>
<dbReference type="NCBIfam" id="TIGR02076">
    <property type="entry name" value="pyrH_arch"/>
    <property type="match status" value="1"/>
</dbReference>
<accession>A0A2M6XUD9</accession>
<dbReference type="AlphaFoldDB" id="A0A2M6XUD9"/>
<evidence type="ECO:0000256" key="5">
    <source>
        <dbReference type="ARBA" id="ARBA00016403"/>
    </source>
</evidence>